<dbReference type="Proteomes" id="UP000259636">
    <property type="component" value="Chromosome"/>
</dbReference>
<feature type="region of interest" description="Disordered" evidence="2">
    <location>
        <begin position="1"/>
        <end position="23"/>
    </location>
</feature>
<dbReference type="PANTHER" id="PTHR30037:SF4">
    <property type="entry name" value="DNA-3-METHYLADENINE GLYCOSYLASE I"/>
    <property type="match status" value="1"/>
</dbReference>
<proteinExistence type="predicted"/>
<dbReference type="RefSeq" id="WP_101281323.1">
    <property type="nucleotide sequence ID" value="NZ_CP031742.1"/>
</dbReference>
<dbReference type="GO" id="GO:0008725">
    <property type="term" value="F:DNA-3-methyladenine glycosylase activity"/>
    <property type="evidence" value="ECO:0007669"/>
    <property type="project" value="InterPro"/>
</dbReference>
<dbReference type="InterPro" id="IPR005019">
    <property type="entry name" value="Adenine_glyco"/>
</dbReference>
<organism evidence="3 4">
    <name type="scientific">Streptomyces koyangensis</name>
    <dbReference type="NCBI Taxonomy" id="188770"/>
    <lineage>
        <taxon>Bacteria</taxon>
        <taxon>Bacillati</taxon>
        <taxon>Actinomycetota</taxon>
        <taxon>Actinomycetes</taxon>
        <taxon>Kitasatosporales</taxon>
        <taxon>Streptomycetaceae</taxon>
        <taxon>Streptomyces</taxon>
        <taxon>Streptomyces aurantiacus group</taxon>
    </lineage>
</organism>
<dbReference type="PANTHER" id="PTHR30037">
    <property type="entry name" value="DNA-3-METHYLADENINE GLYCOSYLASE 1"/>
    <property type="match status" value="1"/>
</dbReference>
<evidence type="ECO:0000313" key="4">
    <source>
        <dbReference type="Proteomes" id="UP000259636"/>
    </source>
</evidence>
<dbReference type="Pfam" id="PF03352">
    <property type="entry name" value="Adenine_glyco"/>
    <property type="match status" value="1"/>
</dbReference>
<protein>
    <submittedName>
        <fullName evidence="3">DNA-3-methyladenine glycosylase I</fullName>
    </submittedName>
</protein>
<dbReference type="InterPro" id="IPR011257">
    <property type="entry name" value="DNA_glycosylase"/>
</dbReference>
<dbReference type="EMBL" id="CP031742">
    <property type="protein sequence ID" value="AXQ54913.1"/>
    <property type="molecule type" value="Genomic_DNA"/>
</dbReference>
<name>A0A385D940_9ACTN</name>
<dbReference type="KEGG" id="sky:D0C37_10040"/>
<accession>A0A385D940</accession>
<feature type="binding site" evidence="1">
    <location>
        <position position="23"/>
    </location>
    <ligand>
        <name>Zn(2+)</name>
        <dbReference type="ChEBI" id="CHEBI:29105"/>
    </ligand>
</feature>
<keyword evidence="1" id="KW-0862">Zinc</keyword>
<evidence type="ECO:0000313" key="3">
    <source>
        <dbReference type="EMBL" id="AXQ54913.1"/>
    </source>
</evidence>
<gene>
    <name evidence="3" type="ORF">D0C37_10040</name>
</gene>
<dbReference type="GO" id="GO:0046872">
    <property type="term" value="F:metal ion binding"/>
    <property type="evidence" value="ECO:0007669"/>
    <property type="project" value="UniProtKB-KW"/>
</dbReference>
<dbReference type="AlphaFoldDB" id="A0A385D940"/>
<sequence>MSETTTTAPAKGTLPGPDGAPRCPWGLSTEDYLAYHDTEWGRPVHGDDALFERLCLEAFQSGLSWLTILRRRETFRAAFAGFEIAAVAAFTEADRTRLLADPGIIRNRAKVDATLANARLLADWPEGELDALIWSYAPERAGRPAPRTVADVPAVTDASTALAKELKKRGVRFVGPTTAYALMQACGLVDDHLADCVARGTGTR</sequence>
<dbReference type="Gene3D" id="1.10.340.30">
    <property type="entry name" value="Hypothetical protein, domain 2"/>
    <property type="match status" value="1"/>
</dbReference>
<feature type="binding site" evidence="1">
    <location>
        <position position="192"/>
    </location>
    <ligand>
        <name>Zn(2+)</name>
        <dbReference type="ChEBI" id="CHEBI:29105"/>
    </ligand>
</feature>
<evidence type="ECO:0000256" key="1">
    <source>
        <dbReference type="PIRSR" id="PIRSR605019-1"/>
    </source>
</evidence>
<dbReference type="GeneID" id="300114535"/>
<keyword evidence="1" id="KW-0479">Metal-binding</keyword>
<feature type="binding site" evidence="1">
    <location>
        <position position="196"/>
    </location>
    <ligand>
        <name>Zn(2+)</name>
        <dbReference type="ChEBI" id="CHEBI:29105"/>
    </ligand>
</feature>
<dbReference type="InterPro" id="IPR052891">
    <property type="entry name" value="DNA-3mA_glycosylase"/>
</dbReference>
<dbReference type="GO" id="GO:0006284">
    <property type="term" value="P:base-excision repair"/>
    <property type="evidence" value="ECO:0007669"/>
    <property type="project" value="InterPro"/>
</dbReference>
<reference evidence="3 4" key="1">
    <citation type="submission" date="2018-08" db="EMBL/GenBank/DDBJ databases">
        <authorList>
            <person name="Ferrada E.E."/>
            <person name="Latorre B.A."/>
        </authorList>
    </citation>
    <scope>NUCLEOTIDE SEQUENCE [LARGE SCALE GENOMIC DNA]</scope>
    <source>
        <strain evidence="3 4">VK-A60T</strain>
    </source>
</reference>
<evidence type="ECO:0000256" key="2">
    <source>
        <dbReference type="SAM" id="MobiDB-lite"/>
    </source>
</evidence>
<dbReference type="SUPFAM" id="SSF48150">
    <property type="entry name" value="DNA-glycosylase"/>
    <property type="match status" value="1"/>
</dbReference>
<feature type="binding site" evidence="1">
    <location>
        <position position="36"/>
    </location>
    <ligand>
        <name>Zn(2+)</name>
        <dbReference type="ChEBI" id="CHEBI:29105"/>
    </ligand>
</feature>